<gene>
    <name evidence="2" type="ORF">C7416_102179</name>
</gene>
<keyword evidence="3" id="KW-1185">Reference proteome</keyword>
<dbReference type="Proteomes" id="UP000249638">
    <property type="component" value="Unassembled WGS sequence"/>
</dbReference>
<protein>
    <submittedName>
        <fullName evidence="2">Uncharacterized protein DUF4224</fullName>
    </submittedName>
</protein>
<dbReference type="EMBL" id="QKZN01000002">
    <property type="protein sequence ID" value="PZX32019.1"/>
    <property type="molecule type" value="Genomic_DNA"/>
</dbReference>
<reference evidence="2" key="1">
    <citation type="submission" date="2018-06" db="EMBL/GenBank/DDBJ databases">
        <title>Genomic Encyclopedia of Type Strains, Phase IV (KMG-V): Genome sequencing to study the core and pangenomes of soil and plant-associated prokaryotes.</title>
        <authorList>
            <person name="Whitman W."/>
        </authorList>
    </citation>
    <scope>NUCLEOTIDE SEQUENCE [LARGE SCALE GENOMIC DNA]</scope>
    <source>
        <strain evidence="2">MLR2-44</strain>
    </source>
</reference>
<name>A0A2W7PTT4_9BURK</name>
<comment type="caution">
    <text evidence="2">The sequence shown here is derived from an EMBL/GenBank/DDBJ whole genome shotgun (WGS) entry which is preliminary data.</text>
</comment>
<dbReference type="AlphaFoldDB" id="A0A2W7PTT4"/>
<evidence type="ECO:0000259" key="1">
    <source>
        <dbReference type="Pfam" id="PF13986"/>
    </source>
</evidence>
<accession>A0A2W7PTT4</accession>
<organism evidence="2 3">
    <name type="scientific">Cupriavidus phytorum</name>
    <dbReference type="NCBI Taxonomy" id="3024399"/>
    <lineage>
        <taxon>Bacteria</taxon>
        <taxon>Pseudomonadati</taxon>
        <taxon>Pseudomonadota</taxon>
        <taxon>Betaproteobacteria</taxon>
        <taxon>Burkholderiales</taxon>
        <taxon>Burkholderiaceae</taxon>
        <taxon>Cupriavidus</taxon>
    </lineage>
</organism>
<feature type="domain" description="DUF4224" evidence="1">
    <location>
        <begin position="7"/>
        <end position="29"/>
    </location>
</feature>
<proteinExistence type="predicted"/>
<sequence>MKTGWMSDEDLQELTGKKRWSAQARWLEAAFRIEPLRRGDGRVMMTWETYRALEAKKAGVGSGEVVPLTPTARPALRKVTFTGRAA</sequence>
<evidence type="ECO:0000313" key="2">
    <source>
        <dbReference type="EMBL" id="PZX32019.1"/>
    </source>
</evidence>
<dbReference type="Pfam" id="PF13986">
    <property type="entry name" value="DUF4224"/>
    <property type="match status" value="1"/>
</dbReference>
<evidence type="ECO:0000313" key="3">
    <source>
        <dbReference type="Proteomes" id="UP000249638"/>
    </source>
</evidence>
<dbReference type="InterPro" id="IPR025319">
    <property type="entry name" value="DUF4224"/>
</dbReference>